<dbReference type="RefSeq" id="XP_075079922.1">
    <property type="nucleotide sequence ID" value="XM_075223821.1"/>
</dbReference>
<protein>
    <submittedName>
        <fullName evidence="2">Uncharacterized protein LOC142165220</fullName>
    </submittedName>
</protein>
<organism evidence="1 2">
    <name type="scientific">Nicotiana tabacum</name>
    <name type="common">Common tobacco</name>
    <dbReference type="NCBI Taxonomy" id="4097"/>
    <lineage>
        <taxon>Eukaryota</taxon>
        <taxon>Viridiplantae</taxon>
        <taxon>Streptophyta</taxon>
        <taxon>Embryophyta</taxon>
        <taxon>Tracheophyta</taxon>
        <taxon>Spermatophyta</taxon>
        <taxon>Magnoliopsida</taxon>
        <taxon>eudicotyledons</taxon>
        <taxon>Gunneridae</taxon>
        <taxon>Pentapetalae</taxon>
        <taxon>asterids</taxon>
        <taxon>lamiids</taxon>
        <taxon>Solanales</taxon>
        <taxon>Solanaceae</taxon>
        <taxon>Nicotianoideae</taxon>
        <taxon>Nicotianeae</taxon>
        <taxon>Nicotiana</taxon>
    </lineage>
</organism>
<name>A0AC58S4K6_TOBAC</name>
<accession>A0AC58S4K6</accession>
<evidence type="ECO:0000313" key="2">
    <source>
        <dbReference type="RefSeq" id="XP_075079922.1"/>
    </source>
</evidence>
<reference evidence="1" key="1">
    <citation type="journal article" date="2014" name="Nat. Commun.">
        <title>The tobacco genome sequence and its comparison with those of tomato and potato.</title>
        <authorList>
            <person name="Sierro N."/>
            <person name="Battey J.N."/>
            <person name="Ouadi S."/>
            <person name="Bakaher N."/>
            <person name="Bovet L."/>
            <person name="Willig A."/>
            <person name="Goepfert S."/>
            <person name="Peitsch M.C."/>
            <person name="Ivanov N.V."/>
        </authorList>
    </citation>
    <scope>NUCLEOTIDE SEQUENCE [LARGE SCALE GENOMIC DNA]</scope>
</reference>
<sequence>MAENDERLVIEATKPNLANMTHAILKPGIMGHFELKWYMVQLIQSIGKYVDKITRPAWAIPSGTYKNPQVNAVTLRNSGELEGAPERKKEKVTPKDELVPKPVVEIEKETKESEKTTIARPPPPFPQKLKEKSDDKMFNKFLDMMSQIQLNLPLIVALTEECTSRIQRKLLQKLNLGSFTILVRTDEVDVGRALCDLRASINLMSLSVFNQLGLGAPRPTTVMLQLADRSIVNLEGVIEDVLLQIGQFILLADFIILDYEVDEHVPIILVWPLLATTNVVIKVRKKIILGVDNVKAVFNVYNAIQLPRHYKDLAMISVIEKEEEKNDVGVYLDDSLEKELMAFAALTWMMR</sequence>
<reference evidence="2" key="2">
    <citation type="submission" date="2025-08" db="UniProtKB">
        <authorList>
            <consortium name="RefSeq"/>
        </authorList>
    </citation>
    <scope>IDENTIFICATION</scope>
    <source>
        <tissue evidence="2">Leaf</tissue>
    </source>
</reference>
<evidence type="ECO:0000313" key="1">
    <source>
        <dbReference type="Proteomes" id="UP000790787"/>
    </source>
</evidence>
<keyword evidence="1" id="KW-1185">Reference proteome</keyword>
<dbReference type="Proteomes" id="UP000790787">
    <property type="component" value="Chromosome 10"/>
</dbReference>
<proteinExistence type="predicted"/>
<gene>
    <name evidence="2" type="primary">LOC142165220</name>
</gene>